<name>A0A133XW50_9ACTN</name>
<dbReference type="AlphaFoldDB" id="A0A133XW50"/>
<dbReference type="EMBL" id="LSCR01000006">
    <property type="protein sequence ID" value="KXB35174.1"/>
    <property type="molecule type" value="Genomic_DNA"/>
</dbReference>
<gene>
    <name evidence="1" type="ORF">HMPREF3192_00539</name>
</gene>
<dbReference type="OrthoDB" id="9804867at2"/>
<dbReference type="STRING" id="1393034.HMPREF3192_00539"/>
<proteinExistence type="predicted"/>
<evidence type="ECO:0000313" key="1">
    <source>
        <dbReference type="EMBL" id="KXB35174.1"/>
    </source>
</evidence>
<dbReference type="Proteomes" id="UP000070675">
    <property type="component" value="Unassembled WGS sequence"/>
</dbReference>
<protein>
    <submittedName>
        <fullName evidence="1">Toxin-antitoxin system, antitoxin component, ribbon-helix-helix domain protein</fullName>
    </submittedName>
</protein>
<accession>A0A133XW50</accession>
<dbReference type="PATRIC" id="fig|1393034.3.peg.520"/>
<reference evidence="2" key="1">
    <citation type="submission" date="2016-01" db="EMBL/GenBank/DDBJ databases">
        <authorList>
            <person name="Mitreva M."/>
            <person name="Pepin K.H."/>
            <person name="Mihindukulasuriya K.A."/>
            <person name="Fulton R."/>
            <person name="Fronick C."/>
            <person name="O'Laughlin M."/>
            <person name="Miner T."/>
            <person name="Herter B."/>
            <person name="Rosa B.A."/>
            <person name="Cordes M."/>
            <person name="Tomlinson C."/>
            <person name="Wollam A."/>
            <person name="Palsikar V.B."/>
            <person name="Mardis E.R."/>
            <person name="Wilson R.K."/>
        </authorList>
    </citation>
    <scope>NUCLEOTIDE SEQUENCE [LARGE SCALE GENOMIC DNA]</scope>
    <source>
        <strain evidence="2">DNF00019</strain>
    </source>
</reference>
<evidence type="ECO:0000313" key="2">
    <source>
        <dbReference type="Proteomes" id="UP000070675"/>
    </source>
</evidence>
<keyword evidence="2" id="KW-1185">Reference proteome</keyword>
<organism evidence="1 2">
    <name type="scientific">Atopobium deltae</name>
    <dbReference type="NCBI Taxonomy" id="1393034"/>
    <lineage>
        <taxon>Bacteria</taxon>
        <taxon>Bacillati</taxon>
        <taxon>Actinomycetota</taxon>
        <taxon>Coriobacteriia</taxon>
        <taxon>Coriobacteriales</taxon>
        <taxon>Atopobiaceae</taxon>
        <taxon>Atopobium</taxon>
    </lineage>
</organism>
<sequence length="75" mass="8029">MIANASNSPSSAIQILCSQIILHKGLSFDLRLPTQAPPCLGNLSKEQLDTELKKGFDSLEAGKAYSVGDVDTYFA</sequence>
<comment type="caution">
    <text evidence="1">The sequence shown here is derived from an EMBL/GenBank/DDBJ whole genome shotgun (WGS) entry which is preliminary data.</text>
</comment>